<gene>
    <name evidence="1" type="ORF">NLG97_g10191</name>
</gene>
<reference evidence="1" key="1">
    <citation type="submission" date="2022-07" db="EMBL/GenBank/DDBJ databases">
        <title>Genome Sequence of Lecanicillium saksenae.</title>
        <authorList>
            <person name="Buettner E."/>
        </authorList>
    </citation>
    <scope>NUCLEOTIDE SEQUENCE</scope>
    <source>
        <strain evidence="1">VT-O1</strain>
    </source>
</reference>
<keyword evidence="2" id="KW-1185">Reference proteome</keyword>
<name>A0ACC1QGX4_9HYPO</name>
<dbReference type="EMBL" id="JANAKD010002418">
    <property type="protein sequence ID" value="KAJ3473667.1"/>
    <property type="molecule type" value="Genomic_DNA"/>
</dbReference>
<organism evidence="1 2">
    <name type="scientific">Lecanicillium saksenae</name>
    <dbReference type="NCBI Taxonomy" id="468837"/>
    <lineage>
        <taxon>Eukaryota</taxon>
        <taxon>Fungi</taxon>
        <taxon>Dikarya</taxon>
        <taxon>Ascomycota</taxon>
        <taxon>Pezizomycotina</taxon>
        <taxon>Sordariomycetes</taxon>
        <taxon>Hypocreomycetidae</taxon>
        <taxon>Hypocreales</taxon>
        <taxon>Cordycipitaceae</taxon>
        <taxon>Lecanicillium</taxon>
    </lineage>
</organism>
<comment type="caution">
    <text evidence="1">The sequence shown here is derived from an EMBL/GenBank/DDBJ whole genome shotgun (WGS) entry which is preliminary data.</text>
</comment>
<evidence type="ECO:0000313" key="1">
    <source>
        <dbReference type="EMBL" id="KAJ3473667.1"/>
    </source>
</evidence>
<protein>
    <submittedName>
        <fullName evidence="1">Uncharacterized protein</fullName>
    </submittedName>
</protein>
<proteinExistence type="predicted"/>
<accession>A0ACC1QGX4</accession>
<sequence>MTSIPGLWSKFHVYMMQGIREINTHLASPSPYFKVLALLRITDILSVEFTLLGTSWRAHSSGFLALLASCKRLDMYLPPSPVLGTATQFQFVSAAVANTTSPASDQIEELDLFTPGEICKFYAVQIYGELPCPTELFLEILRITKLRRIAITGVDYHEAIAPSLAELFDRIDGFVPETWSEPFGVPDQPEFVLMARIFKCAVALYGNLSLPPPLSDSTPEELESWASRKLDLRGELIELMREAQAILQSKAALSWPVVVAGVAAADGSDEDKGLILSTFQSADGTPRDCFYIVKNSIAKFKSFWASGKLGWEDCWYEPFPPLA</sequence>
<dbReference type="Proteomes" id="UP001148737">
    <property type="component" value="Unassembled WGS sequence"/>
</dbReference>
<evidence type="ECO:0000313" key="2">
    <source>
        <dbReference type="Proteomes" id="UP001148737"/>
    </source>
</evidence>